<keyword evidence="1" id="KW-0732">Signal</keyword>
<dbReference type="SUPFAM" id="SSF51120">
    <property type="entry name" value="beta-Roll"/>
    <property type="match status" value="2"/>
</dbReference>
<evidence type="ECO:0000259" key="5">
    <source>
        <dbReference type="SMART" id="SM00237"/>
    </source>
</evidence>
<protein>
    <submittedName>
        <fullName evidence="6">Calx-beta domain-containing protein</fullName>
    </submittedName>
</protein>
<gene>
    <name evidence="6" type="ORF">ACFQ2S_14070</name>
</gene>
<dbReference type="Pfam" id="PF00353">
    <property type="entry name" value="HemolysinCabind"/>
    <property type="match status" value="3"/>
</dbReference>
<dbReference type="SUPFAM" id="SSF141072">
    <property type="entry name" value="CalX-like"/>
    <property type="match status" value="4"/>
</dbReference>
<keyword evidence="2" id="KW-0677">Repeat</keyword>
<dbReference type="InterPro" id="IPR038081">
    <property type="entry name" value="CalX-like_sf"/>
</dbReference>
<keyword evidence="7" id="KW-1185">Reference proteome</keyword>
<sequence length="745" mass="78720">MVKMTLSPAFADEGTNQYTNLVFTATLVRAVDYNVTVYYRTIFDGSAYVTDLYRDYDGSFTILAGATSATITVQTPYYDDVNERDEFFTMELYNPTSGVTFQHDQPILRSPGIILDDDGDPSLSFGVTDPIIEEGNSGERFAVFEVWLSRPASKDLSFDYTTVDGSALAGSDYVKTAGTIVFQAGQEVAYVRVPVKGDKTLEGSENFSLQVIPPKGEGFAKTDSVGVARILDDDASGGPVVSIQDAYAIEGTNKYTSLRFTLVLSEAADEDLSVYYRTNSSGTASDSDLYRAYTGLVTFRAGQTSAEIEVQTPYYDDVDEDDEVFFMELYNPSAGLKLAGGVPVLSAAGYILDDDGSGSKTALAAAPVSIAENAVNDGKTVSSVSIKLSRPLDTAQVFSVKAVNGTAIEGRDFKLLQDTVRFAPGQTEAGVKVKILGDFNQEKLETFELAFKHKFGADFSGSILNQTVSIVDTVVFTAGAESLRLTNRDDNVKTLGGGDEVFGLKGNDRIDGGSGRDILDGGAGNDLLIGGGDADSLFGGKGADTLRGGKGGDKLYGDGGNDTADYTGAAGPVRANLAKSGQNRGEAAGDTYRSIENLTGSSGNDFLTGNNANNVIKGGQGGDSINGSGGRDWLYGQKGNDKLIGGEGNDVLAGSDGNDRMTGNGGADSFVFDGGKDIILDLQDGVDSVSLDKSLWTGSYSVQRLVDRYGFDYGKDVALEFSGGNSLTFKGIGNLDTLVDNIEIV</sequence>
<evidence type="ECO:0000256" key="2">
    <source>
        <dbReference type="ARBA" id="ARBA00022737"/>
    </source>
</evidence>
<dbReference type="InterPro" id="IPR018511">
    <property type="entry name" value="Hemolysin-typ_Ca-bd_CS"/>
</dbReference>
<dbReference type="Pfam" id="PF03160">
    <property type="entry name" value="Calx-beta"/>
    <property type="match status" value="4"/>
</dbReference>
<accession>A0ABW3IRR2</accession>
<keyword evidence="4" id="KW-0813">Transport</keyword>
<name>A0ABW3IRR2_9RHOB</name>
<dbReference type="PANTHER" id="PTHR11878">
    <property type="entry name" value="SODIUM/CALCIUM EXCHANGER"/>
    <property type="match status" value="1"/>
</dbReference>
<dbReference type="EMBL" id="JBHTJT010000030">
    <property type="protein sequence ID" value="MFD0980775.1"/>
    <property type="molecule type" value="Genomic_DNA"/>
</dbReference>
<dbReference type="InterPro" id="IPR001343">
    <property type="entry name" value="Hemolysn_Ca-bd"/>
</dbReference>
<dbReference type="Gene3D" id="2.150.10.10">
    <property type="entry name" value="Serralysin-like metalloprotease, C-terminal"/>
    <property type="match status" value="2"/>
</dbReference>
<evidence type="ECO:0000256" key="1">
    <source>
        <dbReference type="ARBA" id="ARBA00022729"/>
    </source>
</evidence>
<feature type="domain" description="Calx-beta" evidence="5">
    <location>
        <begin position="347"/>
        <end position="452"/>
    </location>
</feature>
<comment type="caution">
    <text evidence="6">The sequence shown here is derived from an EMBL/GenBank/DDBJ whole genome shotgun (WGS) entry which is preliminary data.</text>
</comment>
<dbReference type="Gene3D" id="2.60.40.2030">
    <property type="match status" value="3"/>
</dbReference>
<dbReference type="SMART" id="SM00237">
    <property type="entry name" value="Calx_beta"/>
    <property type="match status" value="3"/>
</dbReference>
<dbReference type="InterPro" id="IPR003644">
    <property type="entry name" value="Calx_beta"/>
</dbReference>
<evidence type="ECO:0000313" key="7">
    <source>
        <dbReference type="Proteomes" id="UP001597108"/>
    </source>
</evidence>
<keyword evidence="4" id="KW-0406">Ion transport</keyword>
<dbReference type="PRINTS" id="PR00313">
    <property type="entry name" value="CABNDNGRPT"/>
</dbReference>
<dbReference type="RefSeq" id="WP_386075358.1">
    <property type="nucleotide sequence ID" value="NZ_JBHTJT010000030.1"/>
</dbReference>
<dbReference type="PANTHER" id="PTHR11878:SF65">
    <property type="entry name" value="NA_CA-EXCHANGE PROTEIN, ISOFORM G"/>
    <property type="match status" value="1"/>
</dbReference>
<keyword evidence="3" id="KW-0106">Calcium</keyword>
<dbReference type="InterPro" id="IPR051171">
    <property type="entry name" value="CaCA"/>
</dbReference>
<dbReference type="Proteomes" id="UP001597108">
    <property type="component" value="Unassembled WGS sequence"/>
</dbReference>
<feature type="domain" description="Calx-beta" evidence="5">
    <location>
        <begin position="110"/>
        <end position="212"/>
    </location>
</feature>
<feature type="domain" description="Calx-beta" evidence="5">
    <location>
        <begin position="226"/>
        <end position="330"/>
    </location>
</feature>
<dbReference type="InterPro" id="IPR011049">
    <property type="entry name" value="Serralysin-like_metalloprot_C"/>
</dbReference>
<dbReference type="PROSITE" id="PS00330">
    <property type="entry name" value="HEMOLYSIN_CALCIUM"/>
    <property type="match status" value="4"/>
</dbReference>
<organism evidence="6 7">
    <name type="scientific">Tropicimonas aquimaris</name>
    <dbReference type="NCBI Taxonomy" id="914152"/>
    <lineage>
        <taxon>Bacteria</taxon>
        <taxon>Pseudomonadati</taxon>
        <taxon>Pseudomonadota</taxon>
        <taxon>Alphaproteobacteria</taxon>
        <taxon>Rhodobacterales</taxon>
        <taxon>Roseobacteraceae</taxon>
        <taxon>Tropicimonas</taxon>
    </lineage>
</organism>
<reference evidence="7" key="1">
    <citation type="journal article" date="2019" name="Int. J. Syst. Evol. Microbiol.">
        <title>The Global Catalogue of Microorganisms (GCM) 10K type strain sequencing project: providing services to taxonomists for standard genome sequencing and annotation.</title>
        <authorList>
            <consortium name="The Broad Institute Genomics Platform"/>
            <consortium name="The Broad Institute Genome Sequencing Center for Infectious Disease"/>
            <person name="Wu L."/>
            <person name="Ma J."/>
        </authorList>
    </citation>
    <scope>NUCLEOTIDE SEQUENCE [LARGE SCALE GENOMIC DNA]</scope>
    <source>
        <strain evidence="7">CCUG 60524</strain>
    </source>
</reference>
<evidence type="ECO:0000256" key="3">
    <source>
        <dbReference type="ARBA" id="ARBA00022837"/>
    </source>
</evidence>
<evidence type="ECO:0000256" key="4">
    <source>
        <dbReference type="ARBA" id="ARBA00023065"/>
    </source>
</evidence>
<evidence type="ECO:0000313" key="6">
    <source>
        <dbReference type="EMBL" id="MFD0980775.1"/>
    </source>
</evidence>
<proteinExistence type="predicted"/>